<reference evidence="2" key="1">
    <citation type="submission" date="2021-07" db="EMBL/GenBank/DDBJ databases">
        <title>Zhongshania sp. CAU 1632 isolated from seawater.</title>
        <authorList>
            <person name="Kim W."/>
        </authorList>
    </citation>
    <scope>NUCLEOTIDE SEQUENCE</scope>
    <source>
        <strain evidence="2">CAU 1632</strain>
    </source>
</reference>
<gene>
    <name evidence="2" type="ORF">KXJ70_08840</name>
</gene>
<accession>A0ABS6VRE6</accession>
<dbReference type="InterPro" id="IPR001451">
    <property type="entry name" value="Hexapep"/>
</dbReference>
<dbReference type="Proteomes" id="UP001166291">
    <property type="component" value="Unassembled WGS sequence"/>
</dbReference>
<dbReference type="InterPro" id="IPR050179">
    <property type="entry name" value="Trans_hexapeptide_repeat"/>
</dbReference>
<comment type="caution">
    <text evidence="2">The sequence shown here is derived from an EMBL/GenBank/DDBJ whole genome shotgun (WGS) entry which is preliminary data.</text>
</comment>
<name>A0ABS6VRE6_9GAMM</name>
<dbReference type="PANTHER" id="PTHR43300:SF11">
    <property type="entry name" value="ACETYLTRANSFERASE RV3034C-RELATED"/>
    <property type="match status" value="1"/>
</dbReference>
<comment type="similarity">
    <text evidence="1">Belongs to the transferase hexapeptide repeat family.</text>
</comment>
<evidence type="ECO:0000313" key="3">
    <source>
        <dbReference type="Proteomes" id="UP001166291"/>
    </source>
</evidence>
<evidence type="ECO:0000256" key="1">
    <source>
        <dbReference type="ARBA" id="ARBA00007274"/>
    </source>
</evidence>
<proteinExistence type="inferred from homology"/>
<evidence type="ECO:0000313" key="2">
    <source>
        <dbReference type="EMBL" id="MBW2940879.1"/>
    </source>
</evidence>
<organism evidence="2 3">
    <name type="scientific">Zhongshania aquimaris</name>
    <dbReference type="NCBI Taxonomy" id="2857107"/>
    <lineage>
        <taxon>Bacteria</taxon>
        <taxon>Pseudomonadati</taxon>
        <taxon>Pseudomonadota</taxon>
        <taxon>Gammaproteobacteria</taxon>
        <taxon>Cellvibrionales</taxon>
        <taxon>Spongiibacteraceae</taxon>
        <taxon>Zhongshania</taxon>
    </lineage>
</organism>
<dbReference type="PANTHER" id="PTHR43300">
    <property type="entry name" value="ACETYLTRANSFERASE"/>
    <property type="match status" value="1"/>
</dbReference>
<dbReference type="Pfam" id="PF00132">
    <property type="entry name" value="Hexapep"/>
    <property type="match status" value="1"/>
</dbReference>
<sequence>MSSVLLRDLYRSAYGVDVGLYSYGCFDSTRFPAKTVVGRYCSVAPTARRFNGNHGIEYLSLHPYLYNAKLGLVGKECIKRTHCEIEDDVWLGHNSILLPSVTVVGRGAVIAAGAVVTKNVPKYAVVAGNPAKIVKYRFPEDVIEQIERTNWWLLDREEIAEMILNKRELMYSPKEYFLGVGES</sequence>
<dbReference type="CDD" id="cd03349">
    <property type="entry name" value="LbH_XAT"/>
    <property type="match status" value="1"/>
</dbReference>
<dbReference type="EMBL" id="JAHWDQ010000002">
    <property type="protein sequence ID" value="MBW2940879.1"/>
    <property type="molecule type" value="Genomic_DNA"/>
</dbReference>
<keyword evidence="3" id="KW-1185">Reference proteome</keyword>
<protein>
    <submittedName>
        <fullName evidence="2">CatB-related O-acetyltransferase</fullName>
    </submittedName>
</protein>